<protein>
    <recommendedName>
        <fullName evidence="4 16">Phosphatidylinositol transfer protein SFH5</fullName>
        <shortName evidence="16">PITP SFH5</shortName>
    </recommendedName>
</protein>
<comment type="catalytic activity">
    <reaction evidence="14">
        <text>a 1,2-diacyl-sn-glycero-3-phospho-(1D-myo-inositol)(in) = a 1,2-diacyl-sn-glycero-3-phospho-(1D-myo-inositol)(out)</text>
        <dbReference type="Rhea" id="RHEA:38691"/>
        <dbReference type="ChEBI" id="CHEBI:57880"/>
    </reaction>
    <physiologicalReaction direction="left-to-right" evidence="14">
        <dbReference type="Rhea" id="RHEA:38692"/>
    </physiologicalReaction>
</comment>
<feature type="domain" description="CRAL-TRIO" evidence="18">
    <location>
        <begin position="186"/>
        <end position="368"/>
    </location>
</feature>
<evidence type="ECO:0000256" key="9">
    <source>
        <dbReference type="ARBA" id="ARBA00022824"/>
    </source>
</evidence>
<evidence type="ECO:0000259" key="18">
    <source>
        <dbReference type="PROSITE" id="PS50191"/>
    </source>
</evidence>
<comment type="function">
    <text evidence="15">Non-classical phosphatidylinositol (PtdIns) transfer protein (PITP), which exhibits PtdIns-binding/transfer activity in the absence of detectable PtdCho-binding/transfer activity. Regulates PtdIns(4,5)P2 homeostasis at the plasma membrane. Heme-binding protein that may play a role in organic oxidant-induced stress responses.</text>
</comment>
<evidence type="ECO:0000256" key="6">
    <source>
        <dbReference type="ARBA" id="ARBA00022490"/>
    </source>
</evidence>
<keyword evidence="6 16" id="KW-0963">Cytoplasm</keyword>
<dbReference type="SMART" id="SM00516">
    <property type="entry name" value="SEC14"/>
    <property type="match status" value="1"/>
</dbReference>
<comment type="cofactor">
    <cofactor evidence="1">
        <name>heme b</name>
        <dbReference type="ChEBI" id="CHEBI:60344"/>
    </cofactor>
</comment>
<keyword evidence="20" id="KW-1185">Reference proteome</keyword>
<feature type="compositionally biased region" description="Polar residues" evidence="17">
    <location>
        <begin position="387"/>
        <end position="397"/>
    </location>
</feature>
<dbReference type="InterPro" id="IPR042938">
    <property type="entry name" value="Sfh5"/>
</dbReference>
<sequence>MADLNTTEQAPAAEPVKRDEAAALASEVLPATDKSAAAPAAAPTETVTPTDAEPQVAQPTEETPVEHCEAVNDATAIPAAAAVNPAAPVPDGATPQEPPVEEQPEYLTKIAGLTQFFEQLPQILTETGHQEMWGVVLKNHEDVPTVNVLIKFLRANEGNVQAAQDQLRKALEWRKEINPIALVESGRYSAAKYDGLGYLTTYEQDGRPLVFTWNIYGAVKDVKNTFGDLNEFVKWRAALMEMAVQDLKMKDATEVIDYDGKKDHYQMIQVHDYLHVKFLRMDPVVRAATKQTIEVFSTAYPELLREKFFVNVPSIMGWMFSAMKLFLSRNTTRKFHPIANGANLAREFPSAIGDQIPKTYGGKGAELKEGARTVQLVEDEVKPEPAQSESQPTQASSDVVAPAVPEKVEQPVAEEATAPVSAPVSAQPAMPEVLTKDAAVTEEEKPVSEVAK</sequence>
<evidence type="ECO:0000256" key="14">
    <source>
        <dbReference type="ARBA" id="ARBA00024146"/>
    </source>
</evidence>
<evidence type="ECO:0000256" key="13">
    <source>
        <dbReference type="ARBA" id="ARBA00023136"/>
    </source>
</evidence>
<dbReference type="PROSITE" id="PS50191">
    <property type="entry name" value="CRAL_TRIO"/>
    <property type="match status" value="1"/>
</dbReference>
<evidence type="ECO:0000256" key="1">
    <source>
        <dbReference type="ARBA" id="ARBA00001970"/>
    </source>
</evidence>
<keyword evidence="10 16" id="KW-0492">Microsome</keyword>
<feature type="compositionally biased region" description="Low complexity" evidence="17">
    <location>
        <begin position="418"/>
        <end position="431"/>
    </location>
</feature>
<dbReference type="SUPFAM" id="SSF46938">
    <property type="entry name" value="CRAL/TRIO N-terminal domain"/>
    <property type="match status" value="1"/>
</dbReference>
<dbReference type="GO" id="GO:0043001">
    <property type="term" value="P:Golgi to plasma membrane protein transport"/>
    <property type="evidence" value="ECO:0007669"/>
    <property type="project" value="TreeGrafter"/>
</dbReference>
<reference evidence="19" key="1">
    <citation type="journal article" date="2020" name="Front. Microbiol.">
        <title>Gene regulatory networks of Penicillium echinulatum 2HH and Penicillium oxalicum 114-2 inferred by a computational biology approach.</title>
        <authorList>
            <person name="Lenz A.R."/>
            <person name="Galan-Vasquez E."/>
            <person name="Balbinot E."/>
            <person name="De Abreu F.P."/>
            <person name="De Oliveira N.S."/>
            <person name="Da Rosa L.O."/>
            <person name="De Avila E Silva S."/>
            <person name="Camassola M."/>
            <person name="Dillon A.J.P."/>
            <person name="Perez-Rueda E."/>
        </authorList>
    </citation>
    <scope>NUCLEOTIDE SEQUENCE</scope>
    <source>
        <strain evidence="19">S1M29</strain>
    </source>
</reference>
<evidence type="ECO:0000256" key="4">
    <source>
        <dbReference type="ARBA" id="ARBA00018320"/>
    </source>
</evidence>
<proteinExistence type="inferred from homology"/>
<dbReference type="AlphaFoldDB" id="A0A8J8W8P1"/>
<dbReference type="GO" id="GO:0008526">
    <property type="term" value="F:phosphatidylinositol transfer activity"/>
    <property type="evidence" value="ECO:0007669"/>
    <property type="project" value="UniProtKB-UniRule"/>
</dbReference>
<organism evidence="19 20">
    <name type="scientific">Penicillium ucsense</name>
    <dbReference type="NCBI Taxonomy" id="2839758"/>
    <lineage>
        <taxon>Eukaryota</taxon>
        <taxon>Fungi</taxon>
        <taxon>Dikarya</taxon>
        <taxon>Ascomycota</taxon>
        <taxon>Pezizomycotina</taxon>
        <taxon>Eurotiomycetes</taxon>
        <taxon>Eurotiomycetidae</taxon>
        <taxon>Eurotiales</taxon>
        <taxon>Aspergillaceae</taxon>
        <taxon>Penicillium</taxon>
    </lineage>
</organism>
<evidence type="ECO:0000256" key="3">
    <source>
        <dbReference type="ARBA" id="ARBA00006667"/>
    </source>
</evidence>
<dbReference type="FunFam" id="3.40.525.10:FF:000017">
    <property type="entry name" value="Phosphatidylinositol transfer protein sfh5"/>
    <property type="match status" value="1"/>
</dbReference>
<evidence type="ECO:0000256" key="7">
    <source>
        <dbReference type="ARBA" id="ARBA00022617"/>
    </source>
</evidence>
<dbReference type="InterPro" id="IPR036273">
    <property type="entry name" value="CRAL/TRIO_N_dom_sf"/>
</dbReference>
<dbReference type="CDD" id="cd00170">
    <property type="entry name" value="SEC14"/>
    <property type="match status" value="1"/>
</dbReference>
<keyword evidence="8" id="KW-0479">Metal-binding</keyword>
<dbReference type="GO" id="GO:0005886">
    <property type="term" value="C:plasma membrane"/>
    <property type="evidence" value="ECO:0007669"/>
    <property type="project" value="TreeGrafter"/>
</dbReference>
<evidence type="ECO:0000256" key="10">
    <source>
        <dbReference type="ARBA" id="ARBA00022848"/>
    </source>
</evidence>
<comment type="similarity">
    <text evidence="3 16">Belongs to the SFH5 family.</text>
</comment>
<dbReference type="PANTHER" id="PTHR47669">
    <property type="entry name" value="PHOSPHATIDYLINOSITOL TRANSFER PROTEIN SFH5"/>
    <property type="match status" value="1"/>
</dbReference>
<dbReference type="InterPro" id="IPR011074">
    <property type="entry name" value="CRAL/TRIO_N_dom"/>
</dbReference>
<gene>
    <name evidence="19" type="ORF">PECM_000106</name>
</gene>
<evidence type="ECO:0000256" key="16">
    <source>
        <dbReference type="RuleBase" id="RU367059"/>
    </source>
</evidence>
<keyword evidence="13 16" id="KW-0472">Membrane</keyword>
<dbReference type="InterPro" id="IPR036865">
    <property type="entry name" value="CRAL-TRIO_dom_sf"/>
</dbReference>
<dbReference type="Gene3D" id="3.40.525.10">
    <property type="entry name" value="CRAL-TRIO lipid binding domain"/>
    <property type="match status" value="1"/>
</dbReference>
<keyword evidence="5 16" id="KW-0813">Transport</keyword>
<evidence type="ECO:0000256" key="11">
    <source>
        <dbReference type="ARBA" id="ARBA00023004"/>
    </source>
</evidence>
<keyword evidence="11" id="KW-0408">Iron</keyword>
<dbReference type="Proteomes" id="UP000631181">
    <property type="component" value="Unassembled WGS sequence"/>
</dbReference>
<keyword evidence="7" id="KW-0349">Heme</keyword>
<dbReference type="GO" id="GO:0017157">
    <property type="term" value="P:regulation of exocytosis"/>
    <property type="evidence" value="ECO:0007669"/>
    <property type="project" value="TreeGrafter"/>
</dbReference>
<evidence type="ECO:0000313" key="19">
    <source>
        <dbReference type="EMBL" id="KAF7720183.1"/>
    </source>
</evidence>
<evidence type="ECO:0000256" key="8">
    <source>
        <dbReference type="ARBA" id="ARBA00022723"/>
    </source>
</evidence>
<evidence type="ECO:0000313" key="20">
    <source>
        <dbReference type="Proteomes" id="UP000631181"/>
    </source>
</evidence>
<evidence type="ECO:0000256" key="15">
    <source>
        <dbReference type="ARBA" id="ARBA00024180"/>
    </source>
</evidence>
<keyword evidence="9 16" id="KW-0256">Endoplasmic reticulum</keyword>
<dbReference type="GO" id="GO:0005789">
    <property type="term" value="C:endoplasmic reticulum membrane"/>
    <property type="evidence" value="ECO:0007669"/>
    <property type="project" value="UniProtKB-SubCell"/>
</dbReference>
<dbReference type="GO" id="GO:0005829">
    <property type="term" value="C:cytosol"/>
    <property type="evidence" value="ECO:0007669"/>
    <property type="project" value="TreeGrafter"/>
</dbReference>
<name>A0A8J8W8P1_9EURO</name>
<dbReference type="PANTHER" id="PTHR47669:SF1">
    <property type="entry name" value="PHOSPHATIDYLINOSITOL TRANSFER PROTEIN SFH5"/>
    <property type="match status" value="1"/>
</dbReference>
<evidence type="ECO:0000256" key="2">
    <source>
        <dbReference type="ARBA" id="ARBA00004406"/>
    </source>
</evidence>
<dbReference type="Pfam" id="PF00650">
    <property type="entry name" value="CRAL_TRIO"/>
    <property type="match status" value="1"/>
</dbReference>
<dbReference type="OrthoDB" id="75724at2759"/>
<comment type="caution">
    <text evidence="19">The sequence shown here is derived from an EMBL/GenBank/DDBJ whole genome shotgun (WGS) entry which is preliminary data.</text>
</comment>
<feature type="region of interest" description="Disordered" evidence="17">
    <location>
        <begin position="380"/>
        <end position="452"/>
    </location>
</feature>
<dbReference type="Pfam" id="PF03765">
    <property type="entry name" value="CRAL_TRIO_N"/>
    <property type="match status" value="1"/>
</dbReference>
<dbReference type="InterPro" id="IPR001251">
    <property type="entry name" value="CRAL-TRIO_dom"/>
</dbReference>
<accession>A0A8J8W8P1</accession>
<keyword evidence="12 16" id="KW-0445">Lipid transport</keyword>
<comment type="subcellular location">
    <subcellularLocation>
        <location evidence="16">Cytoplasm</location>
    </subcellularLocation>
    <subcellularLocation>
        <location evidence="2 16">Endoplasmic reticulum membrane</location>
        <topology evidence="2 16">Peripheral membrane protein</topology>
    </subcellularLocation>
    <subcellularLocation>
        <location evidence="16">Microsome membrane</location>
        <topology evidence="16">Peripheral membrane protein</topology>
    </subcellularLocation>
</comment>
<evidence type="ECO:0000256" key="17">
    <source>
        <dbReference type="SAM" id="MobiDB-lite"/>
    </source>
</evidence>
<evidence type="ECO:0000256" key="12">
    <source>
        <dbReference type="ARBA" id="ARBA00023055"/>
    </source>
</evidence>
<dbReference type="GO" id="GO:0032541">
    <property type="term" value="C:cortical endoplasmic reticulum"/>
    <property type="evidence" value="ECO:0007669"/>
    <property type="project" value="TreeGrafter"/>
</dbReference>
<feature type="compositionally biased region" description="Low complexity" evidence="17">
    <location>
        <begin position="30"/>
        <end position="54"/>
    </location>
</feature>
<dbReference type="EMBL" id="WIWV01000001">
    <property type="protein sequence ID" value="KAF7720183.1"/>
    <property type="molecule type" value="Genomic_DNA"/>
</dbReference>
<evidence type="ECO:0000256" key="5">
    <source>
        <dbReference type="ARBA" id="ARBA00022448"/>
    </source>
</evidence>
<dbReference type="SUPFAM" id="SSF52087">
    <property type="entry name" value="CRAL/TRIO domain"/>
    <property type="match status" value="1"/>
</dbReference>
<dbReference type="GO" id="GO:0046872">
    <property type="term" value="F:metal ion binding"/>
    <property type="evidence" value="ECO:0007669"/>
    <property type="project" value="UniProtKB-KW"/>
</dbReference>
<feature type="compositionally biased region" description="Basic and acidic residues" evidence="17">
    <location>
        <begin position="442"/>
        <end position="452"/>
    </location>
</feature>
<feature type="region of interest" description="Disordered" evidence="17">
    <location>
        <begin position="1"/>
        <end position="66"/>
    </location>
</feature>